<evidence type="ECO:0000256" key="4">
    <source>
        <dbReference type="ARBA" id="ARBA00022833"/>
    </source>
</evidence>
<dbReference type="GO" id="GO:0004222">
    <property type="term" value="F:metalloendopeptidase activity"/>
    <property type="evidence" value="ECO:0007669"/>
    <property type="project" value="InterPro"/>
</dbReference>
<dbReference type="GO" id="GO:0016491">
    <property type="term" value="F:oxidoreductase activity"/>
    <property type="evidence" value="ECO:0007669"/>
    <property type="project" value="InterPro"/>
</dbReference>
<dbReference type="GO" id="GO:0008270">
    <property type="term" value="F:zinc ion binding"/>
    <property type="evidence" value="ECO:0007669"/>
    <property type="project" value="InterPro"/>
</dbReference>
<feature type="domain" description="Tyrosinase copper-binding" evidence="8">
    <location>
        <begin position="238"/>
        <end position="255"/>
    </location>
</feature>
<evidence type="ECO:0000259" key="8">
    <source>
        <dbReference type="PROSITE" id="PS00497"/>
    </source>
</evidence>
<comment type="caution">
    <text evidence="9">The sequence shown here is derived from an EMBL/GenBank/DDBJ whole genome shotgun (WGS) entry which is preliminary data.</text>
</comment>
<protein>
    <recommendedName>
        <fullName evidence="8">Tyrosinase copper-binding domain-containing protein</fullName>
    </recommendedName>
</protein>
<evidence type="ECO:0000256" key="2">
    <source>
        <dbReference type="ARBA" id="ARBA00022723"/>
    </source>
</evidence>
<evidence type="ECO:0000256" key="3">
    <source>
        <dbReference type="ARBA" id="ARBA00022801"/>
    </source>
</evidence>
<sequence length="983" mass="109622">MPCGCSQRADATAYITAADVVNDDEANNNQNEEGSKLQHHKPPPRSTVITKTTKTTKAYEKNKLITTTVTSTTTTTTNEPMSDGDDDNDDNHGDDSRVTDLDLPADDGTVAVRQSTPAVQPRLRSFILAATDIPKKIMAAPPAAAAMFKSFGQPAQKIVVRRDFRTLTYDEQLRFCRALRKMMDVKPGWKPWTEGQVDPTKGPPPDEMMPCEYFRIASYHGWPYWGDKTNGQTGYCAHNIETFPAWHRAYMVEFERALQEADRALGGDGNIALHYWGWEADQPWVNRQLMPQMIRTYFSDFRRQMIPAALLKSVCDCDMLRLMKEGYKGTSSDEQIQSSMQMFKIPYLVESAMVQLLHNRAATLQNVQKTARSIEEPHNHMHNACGFPMCEIPVAAFHPIFWLHHSNVDRIYEAYLQHAKSIGLDPEGQFSSCNKTLYETPLNPFTMVVDGKRTPVMPHTVLQDTEALGYFYDKVPTKLKPVYPDLHSLPTLAVVGSIDPRRLRGRSYNFHAFLVKNGESFTPPTDAANLHEREDYAGADGFLGGKSGPCATCDQRGLIAMRVMVTDNLKKRELTRFDVRPEFMVETVGKNVKLKTLEDLGLTAPENKPVIMGPLIDAYKHANISGDGSIFSGLLFTSSLLGYLGAPLQTVSITNQHALLKYLAVSGYLGEEKRDAVINRKWQLPLGGARGQQMMAAMEDDTTEEEAGGEGDDDAPAAALAADGEGDGDDGSTSARVRSKPKNLDPTPIAGIRLAQTQLRLRPTGRLDIKTAIALADAWRYNTLPMGSDRQDKATFRIGSTVYYSISGPCYLDTKSVASDIVKYAIELWSEDIPLFFAKADDAHPANLIISFGNVVGSSDEAKKSLDALDERYNKTYPFYLSHVEIPGQPSTETPIKITLDTDWVFWMLQDTPQTQNPYSIKDFFGACYISTVLLHDIGNALGLSDSCNPDDVMNPFYSEDRTRLTLNDIDRIKRIYPWLKQS</sequence>
<dbReference type="SUPFAM" id="SSF48056">
    <property type="entry name" value="Di-copper centre-containing domain"/>
    <property type="match status" value="1"/>
</dbReference>
<dbReference type="InterPro" id="IPR002227">
    <property type="entry name" value="Tyrosinase_Cu-bd"/>
</dbReference>
<dbReference type="InterPro" id="IPR021190">
    <property type="entry name" value="Pept_M10A"/>
</dbReference>
<feature type="region of interest" description="Disordered" evidence="7">
    <location>
        <begin position="25"/>
        <end position="55"/>
    </location>
</feature>
<accession>A0A8J4BKA8</accession>
<dbReference type="Pfam" id="PF00413">
    <property type="entry name" value="Peptidase_M10"/>
    <property type="match status" value="1"/>
</dbReference>
<keyword evidence="10" id="KW-1185">Reference proteome</keyword>
<dbReference type="PANTHER" id="PTHR11474:SF76">
    <property type="entry name" value="SHKT DOMAIN-CONTAINING PROTEIN"/>
    <property type="match status" value="1"/>
</dbReference>
<feature type="compositionally biased region" description="Basic and acidic residues" evidence="7">
    <location>
        <begin position="90"/>
        <end position="100"/>
    </location>
</feature>
<keyword evidence="1" id="KW-0645">Protease</keyword>
<feature type="region of interest" description="Disordered" evidence="7">
    <location>
        <begin position="696"/>
        <end position="748"/>
    </location>
</feature>
<keyword evidence="5" id="KW-0186">Copper</keyword>
<keyword evidence="6" id="KW-0106">Calcium</keyword>
<proteinExistence type="predicted"/>
<dbReference type="InterPro" id="IPR001818">
    <property type="entry name" value="Pept_M10_metallopeptidase"/>
</dbReference>
<feature type="binding site" evidence="6">
    <location>
        <position position="936"/>
    </location>
    <ligand>
        <name>Zn(2+)</name>
        <dbReference type="ChEBI" id="CHEBI:29105"/>
        <label>2</label>
        <note>catalytic</note>
    </ligand>
</feature>
<evidence type="ECO:0000313" key="9">
    <source>
        <dbReference type="EMBL" id="GIL62411.1"/>
    </source>
</evidence>
<dbReference type="GO" id="GO:0006508">
    <property type="term" value="P:proteolysis"/>
    <property type="evidence" value="ECO:0007669"/>
    <property type="project" value="UniProtKB-KW"/>
</dbReference>
<dbReference type="InterPro" id="IPR008922">
    <property type="entry name" value="Di-copper_centre_dom_sf"/>
</dbReference>
<reference evidence="9" key="1">
    <citation type="journal article" date="2021" name="Proc. Natl. Acad. Sci. U.S.A.">
        <title>Three genomes in the algal genus Volvox reveal the fate of a haploid sex-determining region after a transition to homothallism.</title>
        <authorList>
            <person name="Yamamoto K."/>
            <person name="Hamaji T."/>
            <person name="Kawai-Toyooka H."/>
            <person name="Matsuzaki R."/>
            <person name="Takahashi F."/>
            <person name="Nishimura Y."/>
            <person name="Kawachi M."/>
            <person name="Noguchi H."/>
            <person name="Minakuchi Y."/>
            <person name="Umen J.G."/>
            <person name="Toyoda A."/>
            <person name="Nozaki H."/>
        </authorList>
    </citation>
    <scope>NUCLEOTIDE SEQUENCE</scope>
    <source>
        <strain evidence="9">NIES-3780</strain>
    </source>
</reference>
<keyword evidence="3" id="KW-0378">Hydrolase</keyword>
<dbReference type="PROSITE" id="PS00497">
    <property type="entry name" value="TYROSINASE_1"/>
    <property type="match status" value="1"/>
</dbReference>
<keyword evidence="4 6" id="KW-0862">Zinc</keyword>
<evidence type="ECO:0000256" key="1">
    <source>
        <dbReference type="ARBA" id="ARBA00022670"/>
    </source>
</evidence>
<dbReference type="Proteomes" id="UP000747399">
    <property type="component" value="Unassembled WGS sequence"/>
</dbReference>
<organism evidence="9 10">
    <name type="scientific">Volvox africanus</name>
    <dbReference type="NCBI Taxonomy" id="51714"/>
    <lineage>
        <taxon>Eukaryota</taxon>
        <taxon>Viridiplantae</taxon>
        <taxon>Chlorophyta</taxon>
        <taxon>core chlorophytes</taxon>
        <taxon>Chlorophyceae</taxon>
        <taxon>CS clade</taxon>
        <taxon>Chlamydomonadales</taxon>
        <taxon>Volvocaceae</taxon>
        <taxon>Volvox</taxon>
    </lineage>
</organism>
<evidence type="ECO:0000256" key="5">
    <source>
        <dbReference type="ARBA" id="ARBA00023008"/>
    </source>
</evidence>
<dbReference type="Gene3D" id="1.10.1280.10">
    <property type="entry name" value="Di-copper center containing domain from catechol oxidase"/>
    <property type="match status" value="1"/>
</dbReference>
<keyword evidence="2 6" id="KW-0479">Metal-binding</keyword>
<dbReference type="Pfam" id="PF00264">
    <property type="entry name" value="Tyrosinase"/>
    <property type="match status" value="1"/>
</dbReference>
<name>A0A8J4BKA8_9CHLO</name>
<feature type="region of interest" description="Disordered" evidence="7">
    <location>
        <begin position="70"/>
        <end position="103"/>
    </location>
</feature>
<evidence type="ECO:0000256" key="7">
    <source>
        <dbReference type="SAM" id="MobiDB-lite"/>
    </source>
</evidence>
<evidence type="ECO:0000313" key="10">
    <source>
        <dbReference type="Proteomes" id="UP000747399"/>
    </source>
</evidence>
<dbReference type="Gene3D" id="3.40.390.10">
    <property type="entry name" value="Collagenase (Catalytic Domain)"/>
    <property type="match status" value="1"/>
</dbReference>
<feature type="binding site" evidence="6">
    <location>
        <position position="954"/>
    </location>
    <ligand>
        <name>Zn(2+)</name>
        <dbReference type="ChEBI" id="CHEBI:29105"/>
        <label>2</label>
        <note>catalytic</note>
    </ligand>
</feature>
<feature type="binding site" evidence="6">
    <location>
        <position position="870"/>
    </location>
    <ligand>
        <name>Ca(2+)</name>
        <dbReference type="ChEBI" id="CHEBI:29108"/>
        <label>3</label>
    </ligand>
</feature>
<comment type="cofactor">
    <cofactor evidence="6">
        <name>Zn(2+)</name>
        <dbReference type="ChEBI" id="CHEBI:29105"/>
    </cofactor>
    <text evidence="6">Binds 2 Zn(2+) ions per subunit.</text>
</comment>
<dbReference type="InterPro" id="IPR050316">
    <property type="entry name" value="Tyrosinase/Hemocyanin"/>
</dbReference>
<comment type="cofactor">
    <cofactor evidence="6">
        <name>Ca(2+)</name>
        <dbReference type="ChEBI" id="CHEBI:29108"/>
    </cofactor>
    <text evidence="6">Can bind about 5 Ca(2+) ions per subunit.</text>
</comment>
<dbReference type="PANTHER" id="PTHR11474">
    <property type="entry name" value="TYROSINASE FAMILY MEMBER"/>
    <property type="match status" value="1"/>
</dbReference>
<dbReference type="InterPro" id="IPR024079">
    <property type="entry name" value="MetalloPept_cat_dom_sf"/>
</dbReference>
<dbReference type="GO" id="GO:0031012">
    <property type="term" value="C:extracellular matrix"/>
    <property type="evidence" value="ECO:0007669"/>
    <property type="project" value="InterPro"/>
</dbReference>
<dbReference type="PRINTS" id="PR00092">
    <property type="entry name" value="TYROSINASE"/>
</dbReference>
<feature type="binding site" evidence="6">
    <location>
        <position position="883"/>
    </location>
    <ligand>
        <name>Zn(2+)</name>
        <dbReference type="ChEBI" id="CHEBI:29105"/>
        <label>1</label>
    </ligand>
</feature>
<dbReference type="EMBL" id="BNCO01000051">
    <property type="protein sequence ID" value="GIL62411.1"/>
    <property type="molecule type" value="Genomic_DNA"/>
</dbReference>
<dbReference type="PRINTS" id="PR00138">
    <property type="entry name" value="MATRIXIN"/>
</dbReference>
<dbReference type="SUPFAM" id="SSF55486">
    <property type="entry name" value="Metalloproteases ('zincins'), catalytic domain"/>
    <property type="match status" value="1"/>
</dbReference>
<feature type="compositionally biased region" description="Acidic residues" evidence="7">
    <location>
        <begin position="698"/>
        <end position="715"/>
    </location>
</feature>
<evidence type="ECO:0000256" key="6">
    <source>
        <dbReference type="PIRSR" id="PIRSR621190-2"/>
    </source>
</evidence>
<gene>
    <name evidence="9" type="ORF">Vafri_16631</name>
</gene>
<dbReference type="AlphaFoldDB" id="A0A8J4BKA8"/>